<organism evidence="7 8">
    <name type="scientific">Mizuhopecten yessoensis</name>
    <name type="common">Japanese scallop</name>
    <name type="synonym">Patinopecten yessoensis</name>
    <dbReference type="NCBI Taxonomy" id="6573"/>
    <lineage>
        <taxon>Eukaryota</taxon>
        <taxon>Metazoa</taxon>
        <taxon>Spiralia</taxon>
        <taxon>Lophotrochozoa</taxon>
        <taxon>Mollusca</taxon>
        <taxon>Bivalvia</taxon>
        <taxon>Autobranchia</taxon>
        <taxon>Pteriomorphia</taxon>
        <taxon>Pectinida</taxon>
        <taxon>Pectinoidea</taxon>
        <taxon>Pectinidae</taxon>
        <taxon>Mizuhopecten</taxon>
    </lineage>
</organism>
<reference evidence="7 8" key="1">
    <citation type="journal article" date="2017" name="Nat. Ecol. Evol.">
        <title>Scallop genome provides insights into evolution of bilaterian karyotype and development.</title>
        <authorList>
            <person name="Wang S."/>
            <person name="Zhang J."/>
            <person name="Jiao W."/>
            <person name="Li J."/>
            <person name="Xun X."/>
            <person name="Sun Y."/>
            <person name="Guo X."/>
            <person name="Huan P."/>
            <person name="Dong B."/>
            <person name="Zhang L."/>
            <person name="Hu X."/>
            <person name="Sun X."/>
            <person name="Wang J."/>
            <person name="Zhao C."/>
            <person name="Wang Y."/>
            <person name="Wang D."/>
            <person name="Huang X."/>
            <person name="Wang R."/>
            <person name="Lv J."/>
            <person name="Li Y."/>
            <person name="Zhang Z."/>
            <person name="Liu B."/>
            <person name="Lu W."/>
            <person name="Hui Y."/>
            <person name="Liang J."/>
            <person name="Zhou Z."/>
            <person name="Hou R."/>
            <person name="Li X."/>
            <person name="Liu Y."/>
            <person name="Li H."/>
            <person name="Ning X."/>
            <person name="Lin Y."/>
            <person name="Zhao L."/>
            <person name="Xing Q."/>
            <person name="Dou J."/>
            <person name="Li Y."/>
            <person name="Mao J."/>
            <person name="Guo H."/>
            <person name="Dou H."/>
            <person name="Li T."/>
            <person name="Mu C."/>
            <person name="Jiang W."/>
            <person name="Fu Q."/>
            <person name="Fu X."/>
            <person name="Miao Y."/>
            <person name="Liu J."/>
            <person name="Yu Q."/>
            <person name="Li R."/>
            <person name="Liao H."/>
            <person name="Li X."/>
            <person name="Kong Y."/>
            <person name="Jiang Z."/>
            <person name="Chourrout D."/>
            <person name="Li R."/>
            <person name="Bao Z."/>
        </authorList>
    </citation>
    <scope>NUCLEOTIDE SEQUENCE [LARGE SCALE GENOMIC DNA]</scope>
    <source>
        <strain evidence="7 8">PY_sf001</strain>
    </source>
</reference>
<evidence type="ECO:0000256" key="2">
    <source>
        <dbReference type="ARBA" id="ARBA00022448"/>
    </source>
</evidence>
<proteinExistence type="predicted"/>
<gene>
    <name evidence="7" type="ORF">KP79_PYT15509</name>
</gene>
<dbReference type="EMBL" id="NEDP02005166">
    <property type="protein sequence ID" value="OWF43114.1"/>
    <property type="molecule type" value="Genomic_DNA"/>
</dbReference>
<evidence type="ECO:0000256" key="3">
    <source>
        <dbReference type="ARBA" id="ARBA00022982"/>
    </source>
</evidence>
<dbReference type="GO" id="GO:0034599">
    <property type="term" value="P:cellular response to oxidative stress"/>
    <property type="evidence" value="ECO:0007669"/>
    <property type="project" value="TreeGrafter"/>
</dbReference>
<keyword evidence="8" id="KW-1185">Reference proteome</keyword>
<dbReference type="GO" id="GO:0015038">
    <property type="term" value="F:glutathione disulfide oxidoreductase activity"/>
    <property type="evidence" value="ECO:0007669"/>
    <property type="project" value="TreeGrafter"/>
</dbReference>
<comment type="caution">
    <text evidence="7">The sequence shown here is derived from an EMBL/GenBank/DDBJ whole genome shotgun (WGS) entry which is preliminary data.</text>
</comment>
<dbReference type="InterPro" id="IPR014025">
    <property type="entry name" value="Glutaredoxin_subgr"/>
</dbReference>
<evidence type="ECO:0000313" key="7">
    <source>
        <dbReference type="EMBL" id="OWF43114.1"/>
    </source>
</evidence>
<dbReference type="CDD" id="cd03419">
    <property type="entry name" value="GRX_GRXh_1_2_like"/>
    <property type="match status" value="1"/>
</dbReference>
<dbReference type="GO" id="GO:0005737">
    <property type="term" value="C:cytoplasm"/>
    <property type="evidence" value="ECO:0007669"/>
    <property type="project" value="TreeGrafter"/>
</dbReference>
<dbReference type="Pfam" id="PF00462">
    <property type="entry name" value="Glutaredoxin"/>
    <property type="match status" value="1"/>
</dbReference>
<protein>
    <submittedName>
        <fullName evidence="7">Homer protein-like 2</fullName>
    </submittedName>
</protein>
<dbReference type="AlphaFoldDB" id="A0A210Q302"/>
<dbReference type="PRINTS" id="PR00160">
    <property type="entry name" value="GLUTAREDOXIN"/>
</dbReference>
<dbReference type="InterPro" id="IPR011899">
    <property type="entry name" value="Glutaredoxin_euk/vir"/>
</dbReference>
<dbReference type="SUPFAM" id="SSF52833">
    <property type="entry name" value="Thioredoxin-like"/>
    <property type="match status" value="1"/>
</dbReference>
<dbReference type="PROSITE" id="PS51354">
    <property type="entry name" value="GLUTAREDOXIN_2"/>
    <property type="match status" value="1"/>
</dbReference>
<comment type="function">
    <text evidence="1">Has a glutathione-disulfide oxidoreductase activity in the presence of NADPH and glutathione reductase. Reduces low molecular weight disulfides and proteins.</text>
</comment>
<dbReference type="Gene3D" id="3.40.30.10">
    <property type="entry name" value="Glutaredoxin"/>
    <property type="match status" value="1"/>
</dbReference>
<dbReference type="InterPro" id="IPR011767">
    <property type="entry name" value="GLR_AS"/>
</dbReference>
<dbReference type="PANTHER" id="PTHR45694">
    <property type="entry name" value="GLUTAREDOXIN 2"/>
    <property type="match status" value="1"/>
</dbReference>
<dbReference type="Proteomes" id="UP000242188">
    <property type="component" value="Unassembled WGS sequence"/>
</dbReference>
<dbReference type="STRING" id="6573.A0A210Q302"/>
<evidence type="ECO:0000256" key="1">
    <source>
        <dbReference type="ARBA" id="ARBA00002549"/>
    </source>
</evidence>
<dbReference type="InterPro" id="IPR002109">
    <property type="entry name" value="Glutaredoxin"/>
</dbReference>
<name>A0A210Q302_MIZYE</name>
<dbReference type="NCBIfam" id="TIGR02180">
    <property type="entry name" value="GRX_euk"/>
    <property type="match status" value="1"/>
</dbReference>
<feature type="domain" description="Glutaredoxin" evidence="6">
    <location>
        <begin position="46"/>
        <end position="107"/>
    </location>
</feature>
<dbReference type="PROSITE" id="PS00195">
    <property type="entry name" value="GLUTAREDOXIN_1"/>
    <property type="match status" value="1"/>
</dbReference>
<keyword evidence="5" id="KW-0676">Redox-active center</keyword>
<dbReference type="OrthoDB" id="418495at2759"/>
<keyword evidence="4" id="KW-1015">Disulfide bond</keyword>
<evidence type="ECO:0000313" key="8">
    <source>
        <dbReference type="Proteomes" id="UP000242188"/>
    </source>
</evidence>
<keyword evidence="3" id="KW-0249">Electron transport</keyword>
<evidence type="ECO:0000256" key="5">
    <source>
        <dbReference type="ARBA" id="ARBA00023284"/>
    </source>
</evidence>
<keyword evidence="2" id="KW-0813">Transport</keyword>
<dbReference type="PANTHER" id="PTHR45694:SF5">
    <property type="entry name" value="GLUTAREDOXIN 2"/>
    <property type="match status" value="1"/>
</dbReference>
<sequence length="134" mass="14374">MKTSATAQIFKLQTLFRALVGPNVAARSVSMPTEANIEKTINDNKVVVYSKTTCPFCIKAKTALKEKGIDFLAIELDRLDDMSATQDILKGMTGARSVPRVFVNGKFFGGGDETTTAANNGTLAKVLLEAASKK</sequence>
<accession>A0A210Q302</accession>
<dbReference type="InterPro" id="IPR036249">
    <property type="entry name" value="Thioredoxin-like_sf"/>
</dbReference>
<evidence type="ECO:0000259" key="6">
    <source>
        <dbReference type="Pfam" id="PF00462"/>
    </source>
</evidence>
<evidence type="ECO:0000256" key="4">
    <source>
        <dbReference type="ARBA" id="ARBA00023157"/>
    </source>
</evidence>